<protein>
    <recommendedName>
        <fullName evidence="6">ASX DEUBAD domain-containing protein</fullName>
    </recommendedName>
</protein>
<reference evidence="4" key="1">
    <citation type="journal article" date="2020" name="Stud. Mycol.">
        <title>101 Dothideomycetes genomes: a test case for predicting lifestyles and emergence of pathogens.</title>
        <authorList>
            <person name="Haridas S."/>
            <person name="Albert R."/>
            <person name="Binder M."/>
            <person name="Bloem J."/>
            <person name="Labutti K."/>
            <person name="Salamov A."/>
            <person name="Andreopoulos B."/>
            <person name="Baker S."/>
            <person name="Barry K."/>
            <person name="Bills G."/>
            <person name="Bluhm B."/>
            <person name="Cannon C."/>
            <person name="Castanera R."/>
            <person name="Culley D."/>
            <person name="Daum C."/>
            <person name="Ezra D."/>
            <person name="Gonzalez J."/>
            <person name="Henrissat B."/>
            <person name="Kuo A."/>
            <person name="Liang C."/>
            <person name="Lipzen A."/>
            <person name="Lutzoni F."/>
            <person name="Magnuson J."/>
            <person name="Mondo S."/>
            <person name="Nolan M."/>
            <person name="Ohm R."/>
            <person name="Pangilinan J."/>
            <person name="Park H.-J."/>
            <person name="Ramirez L."/>
            <person name="Alfaro M."/>
            <person name="Sun H."/>
            <person name="Tritt A."/>
            <person name="Yoshinaga Y."/>
            <person name="Zwiers L.-H."/>
            <person name="Turgeon B."/>
            <person name="Goodwin S."/>
            <person name="Spatafora J."/>
            <person name="Crous P."/>
            <person name="Grigoriev I."/>
        </authorList>
    </citation>
    <scope>NUCLEOTIDE SEQUENCE</scope>
    <source>
        <strain evidence="4">CBS 262.69</strain>
    </source>
</reference>
<evidence type="ECO:0000256" key="3">
    <source>
        <dbReference type="SAM" id="SignalP"/>
    </source>
</evidence>
<feature type="signal peptide" evidence="3">
    <location>
        <begin position="1"/>
        <end position="18"/>
    </location>
</feature>
<organism evidence="4 5">
    <name type="scientific">Trichodelitschia bisporula</name>
    <dbReference type="NCBI Taxonomy" id="703511"/>
    <lineage>
        <taxon>Eukaryota</taxon>
        <taxon>Fungi</taxon>
        <taxon>Dikarya</taxon>
        <taxon>Ascomycota</taxon>
        <taxon>Pezizomycotina</taxon>
        <taxon>Dothideomycetes</taxon>
        <taxon>Dothideomycetes incertae sedis</taxon>
        <taxon>Phaeotrichales</taxon>
        <taxon>Phaeotrichaceae</taxon>
        <taxon>Trichodelitschia</taxon>
    </lineage>
</organism>
<evidence type="ECO:0000256" key="1">
    <source>
        <dbReference type="SAM" id="MobiDB-lite"/>
    </source>
</evidence>
<keyword evidence="2" id="KW-0812">Transmembrane</keyword>
<evidence type="ECO:0000313" key="4">
    <source>
        <dbReference type="EMBL" id="KAF2398633.1"/>
    </source>
</evidence>
<keyword evidence="2" id="KW-1133">Transmembrane helix</keyword>
<keyword evidence="2" id="KW-0472">Membrane</keyword>
<proteinExistence type="predicted"/>
<sequence>MRALALLPAAFLLPLTSAQQHPHIRPASPADLQTLRELQTQSHPANPEFLALLNLLPPDALHSALHQHAERFQDGVYETDRSAVAAVHARDPPAATRLLAAAALDLVRRQAELAAPEPHFEKLGKRQNGTVTSSTPPPPPPPASTSTTPTATVLVPVTLTTTNSAGSTVEQTATVIAAASTSVEVAVTTTSNGRTITTSTVVPAAVVTSAGQTSLSPLSTFVPAPVTPTTMKTTDSKGRTVLTTITPSASKVSSLLLLTTTAADGRPVTLTSWAVVQPIAAGGAEETGSSGPKLQPSGAGRVTVGSWGGFLGLVLGGVVAGVALMVV</sequence>
<feature type="transmembrane region" description="Helical" evidence="2">
    <location>
        <begin position="304"/>
        <end position="326"/>
    </location>
</feature>
<keyword evidence="5" id="KW-1185">Reference proteome</keyword>
<dbReference type="Proteomes" id="UP000799640">
    <property type="component" value="Unassembled WGS sequence"/>
</dbReference>
<evidence type="ECO:0000313" key="5">
    <source>
        <dbReference type="Proteomes" id="UP000799640"/>
    </source>
</evidence>
<feature type="chain" id="PRO_5026248801" description="ASX DEUBAD domain-containing protein" evidence="3">
    <location>
        <begin position="19"/>
        <end position="327"/>
    </location>
</feature>
<dbReference type="EMBL" id="ML996699">
    <property type="protein sequence ID" value="KAF2398633.1"/>
    <property type="molecule type" value="Genomic_DNA"/>
</dbReference>
<gene>
    <name evidence="4" type="ORF">EJ06DRAFT_522886</name>
</gene>
<keyword evidence="3" id="KW-0732">Signal</keyword>
<name>A0A6G1HRF1_9PEZI</name>
<evidence type="ECO:0000256" key="2">
    <source>
        <dbReference type="SAM" id="Phobius"/>
    </source>
</evidence>
<accession>A0A6G1HRF1</accession>
<evidence type="ECO:0008006" key="6">
    <source>
        <dbReference type="Google" id="ProtNLM"/>
    </source>
</evidence>
<dbReference type="AlphaFoldDB" id="A0A6G1HRF1"/>
<dbReference type="OrthoDB" id="5427732at2759"/>
<feature type="region of interest" description="Disordered" evidence="1">
    <location>
        <begin position="115"/>
        <end position="151"/>
    </location>
</feature>